<proteinExistence type="predicted"/>
<feature type="compositionally biased region" description="Polar residues" evidence="1">
    <location>
        <begin position="1"/>
        <end position="22"/>
    </location>
</feature>
<evidence type="ECO:0000313" key="2">
    <source>
        <dbReference type="EMBL" id="KAH9306855.1"/>
    </source>
</evidence>
<organism evidence="2 3">
    <name type="scientific">Taxus chinensis</name>
    <name type="common">Chinese yew</name>
    <name type="synonym">Taxus wallichiana var. chinensis</name>
    <dbReference type="NCBI Taxonomy" id="29808"/>
    <lineage>
        <taxon>Eukaryota</taxon>
        <taxon>Viridiplantae</taxon>
        <taxon>Streptophyta</taxon>
        <taxon>Embryophyta</taxon>
        <taxon>Tracheophyta</taxon>
        <taxon>Spermatophyta</taxon>
        <taxon>Pinopsida</taxon>
        <taxon>Pinidae</taxon>
        <taxon>Conifers II</taxon>
        <taxon>Cupressales</taxon>
        <taxon>Taxaceae</taxon>
        <taxon>Taxus</taxon>
    </lineage>
</organism>
<accession>A0AA38FN77</accession>
<reference evidence="2 3" key="1">
    <citation type="journal article" date="2021" name="Nat. Plants">
        <title>The Taxus genome provides insights into paclitaxel biosynthesis.</title>
        <authorList>
            <person name="Xiong X."/>
            <person name="Gou J."/>
            <person name="Liao Q."/>
            <person name="Li Y."/>
            <person name="Zhou Q."/>
            <person name="Bi G."/>
            <person name="Li C."/>
            <person name="Du R."/>
            <person name="Wang X."/>
            <person name="Sun T."/>
            <person name="Guo L."/>
            <person name="Liang H."/>
            <person name="Lu P."/>
            <person name="Wu Y."/>
            <person name="Zhang Z."/>
            <person name="Ro D.K."/>
            <person name="Shang Y."/>
            <person name="Huang S."/>
            <person name="Yan J."/>
        </authorList>
    </citation>
    <scope>NUCLEOTIDE SEQUENCE [LARGE SCALE GENOMIC DNA]</scope>
    <source>
        <strain evidence="2">Ta-2019</strain>
    </source>
</reference>
<protein>
    <submittedName>
        <fullName evidence="2">Uncharacterized protein</fullName>
    </submittedName>
</protein>
<evidence type="ECO:0000313" key="3">
    <source>
        <dbReference type="Proteomes" id="UP000824469"/>
    </source>
</evidence>
<feature type="region of interest" description="Disordered" evidence="1">
    <location>
        <begin position="1"/>
        <end position="23"/>
    </location>
</feature>
<feature type="non-terminal residue" evidence="2">
    <location>
        <position position="74"/>
    </location>
</feature>
<dbReference type="EMBL" id="JAHRHJ020000008">
    <property type="protein sequence ID" value="KAH9306855.1"/>
    <property type="molecule type" value="Genomic_DNA"/>
</dbReference>
<dbReference type="AlphaFoldDB" id="A0AA38FN77"/>
<keyword evidence="3" id="KW-1185">Reference proteome</keyword>
<dbReference type="Proteomes" id="UP000824469">
    <property type="component" value="Unassembled WGS sequence"/>
</dbReference>
<name>A0AA38FN77_TAXCH</name>
<evidence type="ECO:0000256" key="1">
    <source>
        <dbReference type="SAM" id="MobiDB-lite"/>
    </source>
</evidence>
<gene>
    <name evidence="2" type="ORF">KI387_011259</name>
</gene>
<comment type="caution">
    <text evidence="2">The sequence shown here is derived from an EMBL/GenBank/DDBJ whole genome shotgun (WGS) entry which is preliminary data.</text>
</comment>
<sequence>LFGTNSFDSPDSASSRPHSPNVPNCLVRKFFFSADLGGSCPSRLLVPNVPEQLVDFFLLQMNWLPRPMLPDGLD</sequence>
<feature type="non-terminal residue" evidence="2">
    <location>
        <position position="1"/>
    </location>
</feature>